<reference evidence="9" key="1">
    <citation type="submission" date="2021-02" db="EMBL/GenBank/DDBJ databases">
        <authorList>
            <person name="Nowell W R."/>
        </authorList>
    </citation>
    <scope>NUCLEOTIDE SEQUENCE</scope>
</reference>
<dbReference type="AlphaFoldDB" id="A0A814L9I5"/>
<dbReference type="EMBL" id="CAJNOR010001030">
    <property type="protein sequence ID" value="CAF1060346.1"/>
    <property type="molecule type" value="Genomic_DNA"/>
</dbReference>
<dbReference type="PANTHER" id="PTHR31592:SF1">
    <property type="entry name" value="TRANSMEMBRANE PROTEIN 192"/>
    <property type="match status" value="1"/>
</dbReference>
<proteinExistence type="inferred from homology"/>
<name>A0A814L9I5_ADIRI</name>
<feature type="region of interest" description="Disordered" evidence="7">
    <location>
        <begin position="1"/>
        <end position="21"/>
    </location>
</feature>
<accession>A0A814L9I5</accession>
<evidence type="ECO:0000313" key="9">
    <source>
        <dbReference type="EMBL" id="CAF1060346.1"/>
    </source>
</evidence>
<keyword evidence="5 8" id="KW-1133">Transmembrane helix</keyword>
<dbReference type="PANTHER" id="PTHR31592">
    <property type="entry name" value="TRANSMEMBRANE PROTEIN 192"/>
    <property type="match status" value="1"/>
</dbReference>
<comment type="subcellular location">
    <subcellularLocation>
        <location evidence="1">Membrane</location>
        <topology evidence="1">Multi-pass membrane protein</topology>
    </subcellularLocation>
</comment>
<sequence length="268" mass="31319">MVSLNNQQGRHGGGMTFEDRSINVNEDTTQDNLPLIVRTEQTYRRIPTTAFIIIHILLTLLFETVIVLFPYLCYDRNIHQICDNHSPYNIALYVHAGNYIVCVIFDRLYHYYQDLSRRNGYLEFYRRTRNLRRTPLIVISTGNALLVAMIKLLEDYQLSILPVQPWHCLAILTTLEVIIILTVLIWYLVITIKFNKERAYPDAAQDDILSSFVTPQTSANEIGFRDETYTENVLEKQADLIRYLRERNEHLARLAHQLKQQITTTVVT</sequence>
<protein>
    <recommendedName>
        <fullName evidence="3">Transmembrane protein 192</fullName>
    </recommendedName>
</protein>
<keyword evidence="10" id="KW-1185">Reference proteome</keyword>
<feature type="transmembrane region" description="Helical" evidence="8">
    <location>
        <begin position="164"/>
        <end position="189"/>
    </location>
</feature>
<evidence type="ECO:0000256" key="8">
    <source>
        <dbReference type="SAM" id="Phobius"/>
    </source>
</evidence>
<evidence type="ECO:0000256" key="2">
    <source>
        <dbReference type="ARBA" id="ARBA00006314"/>
    </source>
</evidence>
<evidence type="ECO:0000256" key="4">
    <source>
        <dbReference type="ARBA" id="ARBA00022692"/>
    </source>
</evidence>
<evidence type="ECO:0000256" key="5">
    <source>
        <dbReference type="ARBA" id="ARBA00022989"/>
    </source>
</evidence>
<evidence type="ECO:0000256" key="6">
    <source>
        <dbReference type="ARBA" id="ARBA00023136"/>
    </source>
</evidence>
<evidence type="ECO:0000256" key="3">
    <source>
        <dbReference type="ARBA" id="ARBA00014635"/>
    </source>
</evidence>
<gene>
    <name evidence="9" type="ORF">XAT740_LOCUS16250</name>
</gene>
<feature type="transmembrane region" description="Helical" evidence="8">
    <location>
        <begin position="50"/>
        <end position="72"/>
    </location>
</feature>
<dbReference type="GO" id="GO:0005765">
    <property type="term" value="C:lysosomal membrane"/>
    <property type="evidence" value="ECO:0007669"/>
    <property type="project" value="TreeGrafter"/>
</dbReference>
<comment type="caution">
    <text evidence="9">The sequence shown here is derived from an EMBL/GenBank/DDBJ whole genome shotgun (WGS) entry which is preliminary data.</text>
</comment>
<dbReference type="Proteomes" id="UP000663828">
    <property type="component" value="Unassembled WGS sequence"/>
</dbReference>
<keyword evidence="4 8" id="KW-0812">Transmembrane</keyword>
<feature type="transmembrane region" description="Helical" evidence="8">
    <location>
        <begin position="92"/>
        <end position="112"/>
    </location>
</feature>
<comment type="similarity">
    <text evidence="2">Belongs to the TMEM192 family.</text>
</comment>
<feature type="transmembrane region" description="Helical" evidence="8">
    <location>
        <begin position="133"/>
        <end position="152"/>
    </location>
</feature>
<keyword evidence="6 8" id="KW-0472">Membrane</keyword>
<dbReference type="Pfam" id="PF14802">
    <property type="entry name" value="TMEM192"/>
    <property type="match status" value="1"/>
</dbReference>
<evidence type="ECO:0000256" key="1">
    <source>
        <dbReference type="ARBA" id="ARBA00004141"/>
    </source>
</evidence>
<evidence type="ECO:0000256" key="7">
    <source>
        <dbReference type="SAM" id="MobiDB-lite"/>
    </source>
</evidence>
<dbReference type="InterPro" id="IPR029399">
    <property type="entry name" value="TMEM192"/>
</dbReference>
<organism evidence="9 10">
    <name type="scientific">Adineta ricciae</name>
    <name type="common">Rotifer</name>
    <dbReference type="NCBI Taxonomy" id="249248"/>
    <lineage>
        <taxon>Eukaryota</taxon>
        <taxon>Metazoa</taxon>
        <taxon>Spiralia</taxon>
        <taxon>Gnathifera</taxon>
        <taxon>Rotifera</taxon>
        <taxon>Eurotatoria</taxon>
        <taxon>Bdelloidea</taxon>
        <taxon>Adinetida</taxon>
        <taxon>Adinetidae</taxon>
        <taxon>Adineta</taxon>
    </lineage>
</organism>
<evidence type="ECO:0000313" key="10">
    <source>
        <dbReference type="Proteomes" id="UP000663828"/>
    </source>
</evidence>
<dbReference type="GO" id="GO:0005770">
    <property type="term" value="C:late endosome"/>
    <property type="evidence" value="ECO:0007669"/>
    <property type="project" value="TreeGrafter"/>
</dbReference>